<evidence type="ECO:0000313" key="3">
    <source>
        <dbReference type="Proteomes" id="UP001642405"/>
    </source>
</evidence>
<feature type="region of interest" description="Disordered" evidence="1">
    <location>
        <begin position="834"/>
        <end position="854"/>
    </location>
</feature>
<gene>
    <name evidence="2" type="ORF">SCUCBS95973_005220</name>
</gene>
<reference evidence="2 3" key="1">
    <citation type="submission" date="2024-01" db="EMBL/GenBank/DDBJ databases">
        <authorList>
            <person name="Allen C."/>
            <person name="Tagirdzhanova G."/>
        </authorList>
    </citation>
    <scope>NUCLEOTIDE SEQUENCE [LARGE SCALE GENOMIC DNA]</scope>
</reference>
<feature type="compositionally biased region" description="Basic and acidic residues" evidence="1">
    <location>
        <begin position="1186"/>
        <end position="1199"/>
    </location>
</feature>
<dbReference type="InterPro" id="IPR001680">
    <property type="entry name" value="WD40_rpt"/>
</dbReference>
<feature type="compositionally biased region" description="Low complexity" evidence="1">
    <location>
        <begin position="1016"/>
        <end position="1030"/>
    </location>
</feature>
<sequence length="1235" mass="133058">MASTPSSRLKLTPSNSPFINRMSRSPIRSRTFNDLAASTTSSSSASPAASKLSLKRVVGSTCSSPTGFDTVNLCFAYIAGGAVVVVDVYGDYYRQRFYRARPTAVPVYSVSPVPNGGPSTPNSTPKANDSRNRLSVSTNHRESSFGLPDWAESPSSGKTWTQRERIKSATCLSLSRDGRFLAVGETGYAPRVLIFSLDDTSSDTPLVSINEHSFGVTAVAWSADSRYLASLGAANDGFLYIWRIDPRTGAAKLFQQNRCTSYVRGMIWLGSNNLLTFGVRHVKVWRIEEGTGPSTSPTKARYGGSDGYASTPPPSLYQQQREQQQQQQQQQNQQPQQRTLPGRNILLGSLLEATFSCAAPLPGGHGHAVICTEAGDVCLLEAVNKQMKLIRVRDTQFALTCVSVRGDRVYFGSKTGHSMAMDLEDLLLESRRVAQTPSASSAPSTPSLASSCSPSFQSRMSFCVPSTRTGLVAMGFLTGHVVTVDTRQSIDIFSSVDHVPGDDPAPHVKRIPIPAHGEPILGIQALTRPNEANASFFTWSSSGRILLWNIDGEIQSSLQVPIDQAATGDDLEPTNQLSAVRATQGGRLFVTADRCGVVRIVEYATKKTVLELKAHASVCQSISLFEKGPKLLIATCGRDRTAQLFHRLRDGAIEHFQTLEFAAKAVQVLISPDDKVITCSFDRTLQVYDLVFKEDEPDVVAAIPSRVITLKASPSSMALAPDARTVFVSLLDRTICQYDLTTSRLVSSFKCIDEGGAEAAMLDALVYGTQATGMPPPMSPNLSSLNIMSNDTPFLLGLSNTDKSVRIYDANTGAFLDREWGHTEAINGVALIEEDGETDSPTKPEGPSSFPGGCRKVVSVGSDGTIMFWSLDLREQLAPGLSLSRDPSPHKDGLGHGATTALASRPPLRRVLSKAELAEFQRPSTSGSGVHGGGSVSGRRSPSRSLSRRSSRYNLSTGAGAAARTPISVLLNNPANAIVEDTPSRRASAGSASGSPPVPVSPKAKVRRRPSLPAMSTVSTPTNSSSNNNNNALGVGSMRKKGSANNLRSSYGFGSLNMATEQTCRQLRAYRKRLASTDPIAQDVLVELDQELRLTFAALGDRATRSKAMSDELDGLLDEKLERLVSLLDKKWNLRQPKRDRDRDRDRERDRDDHARHATTLRHRQHDRGNSGGSAAGSSADDQDQDTDRAGGGGDDRSRSSSNSNSNSNSNSADMDNTSPDENSRPTSIASSVRM</sequence>
<evidence type="ECO:0008006" key="4">
    <source>
        <dbReference type="Google" id="ProtNLM"/>
    </source>
</evidence>
<dbReference type="PANTHER" id="PTHR45589">
    <property type="entry name" value="WD REPEAT DOMAIN 62, ISOFORM G"/>
    <property type="match status" value="1"/>
</dbReference>
<feature type="compositionally biased region" description="Polar residues" evidence="1">
    <location>
        <begin position="1225"/>
        <end position="1235"/>
    </location>
</feature>
<feature type="region of interest" description="Disordered" evidence="1">
    <location>
        <begin position="1136"/>
        <end position="1235"/>
    </location>
</feature>
<dbReference type="SUPFAM" id="SSF50978">
    <property type="entry name" value="WD40 repeat-like"/>
    <property type="match status" value="1"/>
</dbReference>
<feature type="region of interest" description="Disordered" evidence="1">
    <location>
        <begin position="289"/>
        <end position="339"/>
    </location>
</feature>
<evidence type="ECO:0000256" key="1">
    <source>
        <dbReference type="SAM" id="MobiDB-lite"/>
    </source>
</evidence>
<feature type="compositionally biased region" description="Low complexity" evidence="1">
    <location>
        <begin position="985"/>
        <end position="995"/>
    </location>
</feature>
<dbReference type="InterPro" id="IPR011047">
    <property type="entry name" value="Quinoprotein_ADH-like_sf"/>
</dbReference>
<keyword evidence="3" id="KW-1185">Reference proteome</keyword>
<proteinExistence type="predicted"/>
<dbReference type="Gene3D" id="2.130.10.10">
    <property type="entry name" value="YVTN repeat-like/Quinoprotein amine dehydrogenase"/>
    <property type="match status" value="4"/>
</dbReference>
<feature type="compositionally biased region" description="Basic residues" evidence="1">
    <location>
        <begin position="1157"/>
        <end position="1166"/>
    </location>
</feature>
<feature type="region of interest" description="Disordered" evidence="1">
    <location>
        <begin position="434"/>
        <end position="456"/>
    </location>
</feature>
<dbReference type="Pfam" id="PF00400">
    <property type="entry name" value="WD40"/>
    <property type="match status" value="1"/>
</dbReference>
<feature type="compositionally biased region" description="Polar residues" evidence="1">
    <location>
        <begin position="117"/>
        <end position="138"/>
    </location>
</feature>
<protein>
    <recommendedName>
        <fullName evidence="4">WD repeat protein</fullName>
    </recommendedName>
</protein>
<feature type="compositionally biased region" description="Low complexity" evidence="1">
    <location>
        <begin position="318"/>
        <end position="337"/>
    </location>
</feature>
<feature type="compositionally biased region" description="Low complexity" evidence="1">
    <location>
        <begin position="1200"/>
        <end position="1218"/>
    </location>
</feature>
<feature type="region of interest" description="Disordered" evidence="1">
    <location>
        <begin position="983"/>
        <end position="1030"/>
    </location>
</feature>
<organism evidence="2 3">
    <name type="scientific">Sporothrix curviconia</name>
    <dbReference type="NCBI Taxonomy" id="1260050"/>
    <lineage>
        <taxon>Eukaryota</taxon>
        <taxon>Fungi</taxon>
        <taxon>Dikarya</taxon>
        <taxon>Ascomycota</taxon>
        <taxon>Pezizomycotina</taxon>
        <taxon>Sordariomycetes</taxon>
        <taxon>Sordariomycetidae</taxon>
        <taxon>Ophiostomatales</taxon>
        <taxon>Ophiostomataceae</taxon>
        <taxon>Sporothrix</taxon>
    </lineage>
</organism>
<feature type="compositionally biased region" description="Basic and acidic residues" evidence="1">
    <location>
        <begin position="1136"/>
        <end position="1156"/>
    </location>
</feature>
<dbReference type="InterPro" id="IPR015943">
    <property type="entry name" value="WD40/YVTN_repeat-like_dom_sf"/>
</dbReference>
<dbReference type="InterPro" id="IPR036322">
    <property type="entry name" value="WD40_repeat_dom_sf"/>
</dbReference>
<feature type="region of interest" description="Disordered" evidence="1">
    <location>
        <begin position="109"/>
        <end position="162"/>
    </location>
</feature>
<dbReference type="SMART" id="SM00320">
    <property type="entry name" value="WD40"/>
    <property type="match status" value="7"/>
</dbReference>
<dbReference type="SUPFAM" id="SSF50998">
    <property type="entry name" value="Quinoprotein alcohol dehydrogenase-like"/>
    <property type="match status" value="1"/>
</dbReference>
<evidence type="ECO:0000313" key="2">
    <source>
        <dbReference type="EMBL" id="CAK7223566.1"/>
    </source>
</evidence>
<dbReference type="Proteomes" id="UP001642405">
    <property type="component" value="Unassembled WGS sequence"/>
</dbReference>
<name>A0ABP0BWX9_9PEZI</name>
<feature type="region of interest" description="Disordered" evidence="1">
    <location>
        <begin position="880"/>
        <end position="959"/>
    </location>
</feature>
<accession>A0ABP0BWX9</accession>
<dbReference type="InterPro" id="IPR052779">
    <property type="entry name" value="WDR62"/>
</dbReference>
<comment type="caution">
    <text evidence="2">The sequence shown here is derived from an EMBL/GenBank/DDBJ whole genome shotgun (WGS) entry which is preliminary data.</text>
</comment>
<dbReference type="EMBL" id="CAWUHB010000028">
    <property type="protein sequence ID" value="CAK7223566.1"/>
    <property type="molecule type" value="Genomic_DNA"/>
</dbReference>
<dbReference type="PANTHER" id="PTHR45589:SF1">
    <property type="entry name" value="WD REPEAT DOMAIN 62, ISOFORM G"/>
    <property type="match status" value="1"/>
</dbReference>
<feature type="region of interest" description="Disordered" evidence="1">
    <location>
        <begin position="1"/>
        <end position="23"/>
    </location>
</feature>